<keyword evidence="1" id="KW-0662">Pyridine nucleotide biosynthesis</keyword>
<dbReference type="InterPro" id="IPR015421">
    <property type="entry name" value="PyrdxlP-dep_Trfase_major"/>
</dbReference>
<comment type="caution">
    <text evidence="4">The sequence shown here is derived from an EMBL/GenBank/DDBJ whole genome shotgun (WGS) entry which is preliminary data.</text>
</comment>
<gene>
    <name evidence="4" type="primary">kynU</name>
    <name evidence="4" type="ORF">Lrub_1856</name>
</gene>
<proteinExistence type="predicted"/>
<dbReference type="PATRIC" id="fig|458.5.peg.1936"/>
<dbReference type="Gene3D" id="3.90.1150.10">
    <property type="entry name" value="Aspartate Aminotransferase, domain 1"/>
    <property type="match status" value="1"/>
</dbReference>
<evidence type="ECO:0000256" key="2">
    <source>
        <dbReference type="ARBA" id="ARBA00022801"/>
    </source>
</evidence>
<dbReference type="GO" id="GO:0019441">
    <property type="term" value="P:L-tryptophan catabolic process to kynurenine"/>
    <property type="evidence" value="ECO:0007669"/>
    <property type="project" value="TreeGrafter"/>
</dbReference>
<dbReference type="GO" id="GO:0043420">
    <property type="term" value="P:anthranilate metabolic process"/>
    <property type="evidence" value="ECO:0007669"/>
    <property type="project" value="TreeGrafter"/>
</dbReference>
<evidence type="ECO:0000313" key="5">
    <source>
        <dbReference type="Proteomes" id="UP000054608"/>
    </source>
</evidence>
<dbReference type="OrthoDB" id="9812626at2"/>
<dbReference type="EMBL" id="LNYT01000020">
    <property type="protein sequence ID" value="KTD46934.1"/>
    <property type="molecule type" value="Genomic_DNA"/>
</dbReference>
<name>A0A0W0XR49_9GAMM</name>
<dbReference type="InterPro" id="IPR015424">
    <property type="entry name" value="PyrdxlP-dep_Trfase"/>
</dbReference>
<reference evidence="4 5" key="1">
    <citation type="submission" date="2015-11" db="EMBL/GenBank/DDBJ databases">
        <title>Genomic analysis of 38 Legionella species identifies large and diverse effector repertoires.</title>
        <authorList>
            <person name="Burstein D."/>
            <person name="Amaro F."/>
            <person name="Zusman T."/>
            <person name="Lifshitz Z."/>
            <person name="Cohen O."/>
            <person name="Gilbert J.A."/>
            <person name="Pupko T."/>
            <person name="Shuman H.A."/>
            <person name="Segal G."/>
        </authorList>
    </citation>
    <scope>NUCLEOTIDE SEQUENCE [LARGE SCALE GENOMIC DNA]</scope>
    <source>
        <strain evidence="4 5">WA-270A-C2</strain>
    </source>
</reference>
<dbReference type="Proteomes" id="UP000054608">
    <property type="component" value="Unassembled WGS sequence"/>
</dbReference>
<dbReference type="Gene3D" id="3.40.640.10">
    <property type="entry name" value="Type I PLP-dependent aspartate aminotransferase-like (Major domain)"/>
    <property type="match status" value="1"/>
</dbReference>
<dbReference type="RefSeq" id="WP_058531863.1">
    <property type="nucleotide sequence ID" value="NZ_CAAAIN010000002.1"/>
</dbReference>
<dbReference type="GO" id="GO:0005737">
    <property type="term" value="C:cytoplasm"/>
    <property type="evidence" value="ECO:0007669"/>
    <property type="project" value="InterPro"/>
</dbReference>
<evidence type="ECO:0000256" key="3">
    <source>
        <dbReference type="ARBA" id="ARBA00022898"/>
    </source>
</evidence>
<dbReference type="GO" id="GO:0030170">
    <property type="term" value="F:pyridoxal phosphate binding"/>
    <property type="evidence" value="ECO:0007669"/>
    <property type="project" value="InterPro"/>
</dbReference>
<dbReference type="PANTHER" id="PTHR14084:SF0">
    <property type="entry name" value="KYNURENINASE"/>
    <property type="match status" value="1"/>
</dbReference>
<protein>
    <submittedName>
        <fullName evidence="4">Kynureninase</fullName>
        <ecNumber evidence="4">3.7.1.3</ecNumber>
    </submittedName>
</protein>
<evidence type="ECO:0000256" key="1">
    <source>
        <dbReference type="ARBA" id="ARBA00022642"/>
    </source>
</evidence>
<dbReference type="Pfam" id="PF22580">
    <property type="entry name" value="KYNU_C"/>
    <property type="match status" value="1"/>
</dbReference>
<dbReference type="GO" id="GO:0009435">
    <property type="term" value="P:NAD+ biosynthetic process"/>
    <property type="evidence" value="ECO:0007669"/>
    <property type="project" value="InterPro"/>
</dbReference>
<dbReference type="GO" id="GO:0030429">
    <property type="term" value="F:kynureninase activity"/>
    <property type="evidence" value="ECO:0007669"/>
    <property type="project" value="UniProtKB-EC"/>
</dbReference>
<evidence type="ECO:0000313" key="4">
    <source>
        <dbReference type="EMBL" id="KTD46934.1"/>
    </source>
</evidence>
<dbReference type="EC" id="3.7.1.3" evidence="4"/>
<keyword evidence="5" id="KW-1185">Reference proteome</keyword>
<sequence length="519" mass="57328">MLSSEEIKRLLTSNPKEFSDLLKTEENALSTEFASALDKADPLNLKVLFDLGPITPFAGHSLGPVFIPAIHAIETILKLQREQLHSGHFPDTASLGGNWFDCDIDPQSVLAMQALLGFDDPCEFVFTQAGLSTNLGNLLDTFYKPTLKDWKTGKTKICHLATEFFSDQAIVHSVIKRQLQTAKHFELFEDNQAPTPDLLTLKLAADEKGLYSSQAIIDFVKQHAHEIQVLHLSDLVFNTGQRLNLAFILQELKKTIEENHIIVGLDLAHTVGNRPIDLKKLEVVTYAVGCSYKHCSSTAGSPFGIYVNKNTDLNRYPPIQGWKAADSGKVFGCINGFTPDIMATKGAKAFRTSNASPVALAPIQTYVEIMADIGWDKLMIKSECLTLYLLALLKKHLGDTMQLITPEAAEERGATLVFRIKGLKNVSLVEEELKKESSLGRFEVDTRPPNNIRVTAHYGYIGFSDIQKMTLRLKEVVTQVLALEAKTSSSLLKVGLFNEVKSTSSSNVDKQPGNSPVNQ</sequence>
<dbReference type="SUPFAM" id="SSF53383">
    <property type="entry name" value="PLP-dependent transferases"/>
    <property type="match status" value="1"/>
</dbReference>
<keyword evidence="2 4" id="KW-0378">Hydrolase</keyword>
<accession>A0A0W0XR49</accession>
<dbReference type="InterPro" id="IPR015422">
    <property type="entry name" value="PyrdxlP-dep_Trfase_small"/>
</dbReference>
<dbReference type="AlphaFoldDB" id="A0A0W0XR49"/>
<keyword evidence="3" id="KW-0663">Pyridoxal phosphate</keyword>
<dbReference type="InterPro" id="IPR010111">
    <property type="entry name" value="Kynureninase"/>
</dbReference>
<dbReference type="PANTHER" id="PTHR14084">
    <property type="entry name" value="KYNURENINASE"/>
    <property type="match status" value="1"/>
</dbReference>
<dbReference type="STRING" id="458.Lrub_1856"/>
<organism evidence="4 5">
    <name type="scientific">Legionella rubrilucens</name>
    <dbReference type="NCBI Taxonomy" id="458"/>
    <lineage>
        <taxon>Bacteria</taxon>
        <taxon>Pseudomonadati</taxon>
        <taxon>Pseudomonadota</taxon>
        <taxon>Gammaproteobacteria</taxon>
        <taxon>Legionellales</taxon>
        <taxon>Legionellaceae</taxon>
        <taxon>Legionella</taxon>
    </lineage>
</organism>